<evidence type="ECO:0000313" key="6">
    <source>
        <dbReference type="EMBL" id="CAF0925542.1"/>
    </source>
</evidence>
<feature type="signal peptide" evidence="3">
    <location>
        <begin position="1"/>
        <end position="22"/>
    </location>
</feature>
<dbReference type="Proteomes" id="UP000663874">
    <property type="component" value="Unassembled WGS sequence"/>
</dbReference>
<dbReference type="Proteomes" id="UP000663870">
    <property type="component" value="Unassembled WGS sequence"/>
</dbReference>
<dbReference type="EMBL" id="CAJNOU010000136">
    <property type="protein sequence ID" value="CAF0881795.1"/>
    <property type="molecule type" value="Genomic_DNA"/>
</dbReference>
<dbReference type="PROSITE" id="PS50835">
    <property type="entry name" value="IG_LIKE"/>
    <property type="match status" value="1"/>
</dbReference>
<evidence type="ECO:0000256" key="1">
    <source>
        <dbReference type="SAM" id="MobiDB-lite"/>
    </source>
</evidence>
<evidence type="ECO:0000313" key="8">
    <source>
        <dbReference type="Proteomes" id="UP000663870"/>
    </source>
</evidence>
<keyword evidence="3" id="KW-0732">Signal</keyword>
<protein>
    <recommendedName>
        <fullName evidence="4">Ig-like domain-containing protein</fullName>
    </recommendedName>
</protein>
<evidence type="ECO:0000259" key="4">
    <source>
        <dbReference type="PROSITE" id="PS50835"/>
    </source>
</evidence>
<feature type="domain" description="Ig-like" evidence="4">
    <location>
        <begin position="127"/>
        <end position="218"/>
    </location>
</feature>
<dbReference type="InterPro" id="IPR036179">
    <property type="entry name" value="Ig-like_dom_sf"/>
</dbReference>
<accession>A0A813YBC7</accession>
<reference evidence="5" key="1">
    <citation type="submission" date="2021-02" db="EMBL/GenBank/DDBJ databases">
        <authorList>
            <person name="Nowell W R."/>
        </authorList>
    </citation>
    <scope>NUCLEOTIDE SEQUENCE</scope>
</reference>
<dbReference type="Gene3D" id="2.60.40.10">
    <property type="entry name" value="Immunoglobulins"/>
    <property type="match status" value="2"/>
</dbReference>
<dbReference type="AlphaFoldDB" id="A0A813YBC7"/>
<name>A0A813YBC7_9BILA</name>
<feature type="compositionally biased region" description="Basic and acidic residues" evidence="1">
    <location>
        <begin position="287"/>
        <end position="298"/>
    </location>
</feature>
<sequence length="298" mass="33461">MVNTQLYFIFLTVLNIFVSSNAKYVRSPGNDVSLTAALKHSLELKCIYQGLNDGGGFTEWYKDGVPVSSEKPGHYAVHNSDTESKLTIKVFVKADADVKIWSVKTTKSGFEEPLACQFGPIPIRPAPQYMETGLSYEQLDASHESVRRVQGDRLSLRCVVEPSLTEEESLKNIKWEYSPDDREYSKLHDGAAIPSGDQLVIDTVDKTHRGYYRCSVDNVSFTVLLRVKDRLAALWPFLGIVGVVLVLVIIILIFEKRERSTRKATIIDDDENDHANDPLVRLSNKPSDGENKKRAVKV</sequence>
<dbReference type="InterPro" id="IPR007110">
    <property type="entry name" value="Ig-like_dom"/>
</dbReference>
<keyword evidence="8" id="KW-1185">Reference proteome</keyword>
<dbReference type="SMART" id="SM00409">
    <property type="entry name" value="IG"/>
    <property type="match status" value="1"/>
</dbReference>
<dbReference type="Proteomes" id="UP000663889">
    <property type="component" value="Unassembled WGS sequence"/>
</dbReference>
<keyword evidence="2" id="KW-0472">Membrane</keyword>
<comment type="caution">
    <text evidence="5">The sequence shown here is derived from an EMBL/GenBank/DDBJ whole genome shotgun (WGS) entry which is preliminary data.</text>
</comment>
<dbReference type="SUPFAM" id="SSF48726">
    <property type="entry name" value="Immunoglobulin"/>
    <property type="match status" value="2"/>
</dbReference>
<feature type="transmembrane region" description="Helical" evidence="2">
    <location>
        <begin position="233"/>
        <end position="254"/>
    </location>
</feature>
<proteinExistence type="predicted"/>
<dbReference type="InterPro" id="IPR003599">
    <property type="entry name" value="Ig_sub"/>
</dbReference>
<feature type="chain" id="PRO_5035598376" description="Ig-like domain-containing protein" evidence="3">
    <location>
        <begin position="23"/>
        <end position="298"/>
    </location>
</feature>
<dbReference type="InterPro" id="IPR013783">
    <property type="entry name" value="Ig-like_fold"/>
</dbReference>
<feature type="region of interest" description="Disordered" evidence="1">
    <location>
        <begin position="269"/>
        <end position="298"/>
    </location>
</feature>
<keyword evidence="2" id="KW-1133">Transmembrane helix</keyword>
<evidence type="ECO:0000313" key="7">
    <source>
        <dbReference type="EMBL" id="CAF3835068.1"/>
    </source>
</evidence>
<evidence type="ECO:0000256" key="3">
    <source>
        <dbReference type="SAM" id="SignalP"/>
    </source>
</evidence>
<gene>
    <name evidence="7" type="ORF">FNK824_LOCUS16993</name>
    <name evidence="6" type="ORF">JXQ802_LOCUS10352</name>
    <name evidence="5" type="ORF">SEV965_LOCUS4659</name>
</gene>
<evidence type="ECO:0000313" key="5">
    <source>
        <dbReference type="EMBL" id="CAF0881795.1"/>
    </source>
</evidence>
<evidence type="ECO:0000256" key="2">
    <source>
        <dbReference type="SAM" id="Phobius"/>
    </source>
</evidence>
<keyword evidence="2" id="KW-0812">Transmembrane</keyword>
<dbReference type="EMBL" id="CAJOBE010002644">
    <property type="protein sequence ID" value="CAF3835068.1"/>
    <property type="molecule type" value="Genomic_DNA"/>
</dbReference>
<evidence type="ECO:0000313" key="9">
    <source>
        <dbReference type="Proteomes" id="UP000663889"/>
    </source>
</evidence>
<dbReference type="EMBL" id="CAJNOL010000197">
    <property type="protein sequence ID" value="CAF0925542.1"/>
    <property type="molecule type" value="Genomic_DNA"/>
</dbReference>
<organism evidence="5 9">
    <name type="scientific">Rotaria sordida</name>
    <dbReference type="NCBI Taxonomy" id="392033"/>
    <lineage>
        <taxon>Eukaryota</taxon>
        <taxon>Metazoa</taxon>
        <taxon>Spiralia</taxon>
        <taxon>Gnathifera</taxon>
        <taxon>Rotifera</taxon>
        <taxon>Eurotatoria</taxon>
        <taxon>Bdelloidea</taxon>
        <taxon>Philodinida</taxon>
        <taxon>Philodinidae</taxon>
        <taxon>Rotaria</taxon>
    </lineage>
</organism>